<keyword evidence="3" id="KW-1185">Reference proteome</keyword>
<sequence>MIHTDTEWDLWPACGGFQLWYLLSADSACPMQGNMFMVDAASSTGRDPPTAYHFHPTGAVLKVRNSGGDAPAPEAAPTYGHDKEVLGEYASTT</sequence>
<protein>
    <submittedName>
        <fullName evidence="2">Uncharacterized protein</fullName>
    </submittedName>
</protein>
<reference evidence="3" key="1">
    <citation type="journal article" date="2015" name="PLoS Genet.">
        <title>Genome Sequence and Transcriptome Analyses of Chrysochromulina tobin: Metabolic Tools for Enhanced Algal Fitness in the Prominent Order Prymnesiales (Haptophyceae).</title>
        <authorList>
            <person name="Hovde B.T."/>
            <person name="Deodato C.R."/>
            <person name="Hunsperger H.M."/>
            <person name="Ryken S.A."/>
            <person name="Yost W."/>
            <person name="Jha R.K."/>
            <person name="Patterson J."/>
            <person name="Monnat R.J. Jr."/>
            <person name="Barlow S.B."/>
            <person name="Starkenburg S.R."/>
            <person name="Cattolico R.A."/>
        </authorList>
    </citation>
    <scope>NUCLEOTIDE SEQUENCE</scope>
    <source>
        <strain evidence="3">CCMP291</strain>
    </source>
</reference>
<feature type="region of interest" description="Disordered" evidence="1">
    <location>
        <begin position="64"/>
        <end position="93"/>
    </location>
</feature>
<evidence type="ECO:0000313" key="2">
    <source>
        <dbReference type="EMBL" id="KOO34562.1"/>
    </source>
</evidence>
<comment type="caution">
    <text evidence="2">The sequence shown here is derived from an EMBL/GenBank/DDBJ whole genome shotgun (WGS) entry which is preliminary data.</text>
</comment>
<proteinExistence type="predicted"/>
<organism evidence="2 3">
    <name type="scientific">Chrysochromulina tobinii</name>
    <dbReference type="NCBI Taxonomy" id="1460289"/>
    <lineage>
        <taxon>Eukaryota</taxon>
        <taxon>Haptista</taxon>
        <taxon>Haptophyta</taxon>
        <taxon>Prymnesiophyceae</taxon>
        <taxon>Prymnesiales</taxon>
        <taxon>Chrysochromulinaceae</taxon>
        <taxon>Chrysochromulina</taxon>
    </lineage>
</organism>
<dbReference type="EMBL" id="JWZX01001177">
    <property type="protein sequence ID" value="KOO34562.1"/>
    <property type="molecule type" value="Genomic_DNA"/>
</dbReference>
<dbReference type="Proteomes" id="UP000037460">
    <property type="component" value="Unassembled WGS sequence"/>
</dbReference>
<dbReference type="AlphaFoldDB" id="A0A0M0K7K6"/>
<name>A0A0M0K7K6_9EUKA</name>
<evidence type="ECO:0000256" key="1">
    <source>
        <dbReference type="SAM" id="MobiDB-lite"/>
    </source>
</evidence>
<gene>
    <name evidence="2" type="ORF">Ctob_013328</name>
</gene>
<accession>A0A0M0K7K6</accession>
<evidence type="ECO:0000313" key="3">
    <source>
        <dbReference type="Proteomes" id="UP000037460"/>
    </source>
</evidence>